<dbReference type="InterPro" id="IPR037925">
    <property type="entry name" value="FlgE/F/G-like"/>
</dbReference>
<sequence>MSLLSLMYTSISGLTATSDGISVIGNNIANLNTTGFKGSRTMFGDVYAKAIDNVGLGTVTQSITTQFSQGPIFSTGNPLDFAIQGEGFFIVKDSNTNKEYYTRAGEFSLNKDSIIINPDGLRLQGYIADDAGNISQTLSDIEILPKNTDGIPIMPGQSTSTAEIVFNLSGSPDETIYSSGTLLNPLDSTKGPQAGTYNYSIAMTVYDSEGRTHAVEIYFKKTGFTLGTGSTWDAHVIWNSGKTIPNYHEQIINNLTFDTAGNMTSSGGPFSVNLTWDADDWDGDISTPPTTPAAQTVSMDFTGSTQYGSPYSTVFQKVNGYPEGGLTSFRMDKDGILYGLYSNGWDKKIAQLALARFNAPTELNRIGKNLFEETYGSGNRIIVTAGTGGGGNILSNSLEMSNIDLAEEFVTMMMLQKAYNASSVALSTSIEMLKSWDNII</sequence>
<dbReference type="InterPro" id="IPR011491">
    <property type="entry name" value="FlgE_D2"/>
</dbReference>
<dbReference type="InterPro" id="IPR010930">
    <property type="entry name" value="Flg_bb/hook_C_dom"/>
</dbReference>
<dbReference type="PANTHER" id="PTHR30435">
    <property type="entry name" value="FLAGELLAR PROTEIN"/>
    <property type="match status" value="1"/>
</dbReference>
<keyword evidence="4" id="KW-0975">Bacterial flagellum</keyword>
<comment type="similarity">
    <text evidence="2">Belongs to the flagella basal body rod proteins family.</text>
</comment>
<evidence type="ECO:0000313" key="9">
    <source>
        <dbReference type="EMBL" id="GER94450.1"/>
    </source>
</evidence>
<dbReference type="Pfam" id="PF00460">
    <property type="entry name" value="Flg_bb_rod"/>
    <property type="match status" value="1"/>
</dbReference>
<dbReference type="GO" id="GO:0009425">
    <property type="term" value="C:bacterial-type flagellum basal body"/>
    <property type="evidence" value="ECO:0007669"/>
    <property type="project" value="UniProtKB-SubCell"/>
</dbReference>
<dbReference type="InterPro" id="IPR001444">
    <property type="entry name" value="Flag_bb_rod_N"/>
</dbReference>
<dbReference type="PANTHER" id="PTHR30435:SF1">
    <property type="entry name" value="FLAGELLAR HOOK PROTEIN FLGE"/>
    <property type="match status" value="1"/>
</dbReference>
<name>A0A5J4L6B7_9ZZZZ</name>
<dbReference type="InterPro" id="IPR019776">
    <property type="entry name" value="Flagellar_basal_body_rod_CS"/>
</dbReference>
<evidence type="ECO:0000259" key="6">
    <source>
        <dbReference type="Pfam" id="PF06429"/>
    </source>
</evidence>
<dbReference type="EMBL" id="BLAB01000001">
    <property type="protein sequence ID" value="GER94450.1"/>
    <property type="molecule type" value="Genomic_DNA"/>
</dbReference>
<dbReference type="GO" id="GO:0005829">
    <property type="term" value="C:cytosol"/>
    <property type="evidence" value="ECO:0007669"/>
    <property type="project" value="TreeGrafter"/>
</dbReference>
<evidence type="ECO:0000259" key="8">
    <source>
        <dbReference type="Pfam" id="PF22692"/>
    </source>
</evidence>
<gene>
    <name evidence="9" type="ORF">A45J_2213</name>
</gene>
<feature type="domain" description="Flagellar hook protein FlgE D2" evidence="7">
    <location>
        <begin position="193"/>
        <end position="321"/>
    </location>
</feature>
<dbReference type="InterPro" id="IPR037058">
    <property type="entry name" value="Falgellar_hook_FlgE_sf"/>
</dbReference>
<dbReference type="Pfam" id="PF22692">
    <property type="entry name" value="LlgE_F_G_D1"/>
    <property type="match status" value="1"/>
</dbReference>
<feature type="domain" description="Flagellar basal body rod protein N-terminal" evidence="5">
    <location>
        <begin position="7"/>
        <end position="37"/>
    </location>
</feature>
<comment type="subcellular location">
    <subcellularLocation>
        <location evidence="1">Bacterial flagellum basal body</location>
    </subcellularLocation>
</comment>
<reference evidence="9" key="1">
    <citation type="submission" date="2019-10" db="EMBL/GenBank/DDBJ databases">
        <title>Metagenomic sequencing of thiosulfate-disproportionating enrichment culture.</title>
        <authorList>
            <person name="Umezawa K."/>
            <person name="Kojima H."/>
            <person name="Fukui M."/>
        </authorList>
    </citation>
    <scope>NUCLEOTIDE SEQUENCE</scope>
    <source>
        <strain evidence="9">45J</strain>
    </source>
</reference>
<accession>A0A5J4L6B7</accession>
<dbReference type="SUPFAM" id="SSF117143">
    <property type="entry name" value="Flagellar hook protein flgE"/>
    <property type="match status" value="1"/>
</dbReference>
<evidence type="ECO:0000259" key="7">
    <source>
        <dbReference type="Pfam" id="PF07559"/>
    </source>
</evidence>
<dbReference type="PROSITE" id="PS00588">
    <property type="entry name" value="FLAGELLA_BB_ROD"/>
    <property type="match status" value="1"/>
</dbReference>
<evidence type="ECO:0000256" key="1">
    <source>
        <dbReference type="ARBA" id="ARBA00004117"/>
    </source>
</evidence>
<feature type="domain" description="Flagellar hook protein FlgE/F/G-like D1" evidence="8">
    <location>
        <begin position="82"/>
        <end position="142"/>
    </location>
</feature>
<proteinExistence type="inferred from homology"/>
<keyword evidence="9" id="KW-0282">Flagellum</keyword>
<feature type="domain" description="Flagellar basal-body/hook protein C-terminal" evidence="6">
    <location>
        <begin position="395"/>
        <end position="435"/>
    </location>
</feature>
<keyword evidence="9" id="KW-0969">Cilium</keyword>
<dbReference type="InterPro" id="IPR020013">
    <property type="entry name" value="Flagellar_FlgE/F/G"/>
</dbReference>
<evidence type="ECO:0000256" key="2">
    <source>
        <dbReference type="ARBA" id="ARBA00009677"/>
    </source>
</evidence>
<evidence type="ECO:0000256" key="4">
    <source>
        <dbReference type="ARBA" id="ARBA00023143"/>
    </source>
</evidence>
<dbReference type="GO" id="GO:0009424">
    <property type="term" value="C:bacterial-type flagellum hook"/>
    <property type="evidence" value="ECO:0007669"/>
    <property type="project" value="TreeGrafter"/>
</dbReference>
<comment type="caution">
    <text evidence="9">The sequence shown here is derived from an EMBL/GenBank/DDBJ whole genome shotgun (WGS) entry which is preliminary data.</text>
</comment>
<dbReference type="AlphaFoldDB" id="A0A5J4L6B7"/>
<dbReference type="Pfam" id="PF07559">
    <property type="entry name" value="FlgE_D2"/>
    <property type="match status" value="1"/>
</dbReference>
<dbReference type="Gene3D" id="2.60.98.20">
    <property type="entry name" value="Flagellar hook protein FlgE"/>
    <property type="match status" value="1"/>
</dbReference>
<keyword evidence="9" id="KW-0966">Cell projection</keyword>
<organism evidence="9">
    <name type="scientific">hot springs metagenome</name>
    <dbReference type="NCBI Taxonomy" id="433727"/>
    <lineage>
        <taxon>unclassified sequences</taxon>
        <taxon>metagenomes</taxon>
        <taxon>ecological metagenomes</taxon>
    </lineage>
</organism>
<evidence type="ECO:0000259" key="5">
    <source>
        <dbReference type="Pfam" id="PF00460"/>
    </source>
</evidence>
<dbReference type="InterPro" id="IPR053967">
    <property type="entry name" value="LlgE_F_G-like_D1"/>
</dbReference>
<dbReference type="GO" id="GO:0071978">
    <property type="term" value="P:bacterial-type flagellum-dependent swarming motility"/>
    <property type="evidence" value="ECO:0007669"/>
    <property type="project" value="TreeGrafter"/>
</dbReference>
<evidence type="ECO:0000256" key="3">
    <source>
        <dbReference type="ARBA" id="ARBA00019015"/>
    </source>
</evidence>
<dbReference type="NCBIfam" id="TIGR03506">
    <property type="entry name" value="FlgEFG_subfam"/>
    <property type="match status" value="1"/>
</dbReference>
<dbReference type="Pfam" id="PF06429">
    <property type="entry name" value="Flg_bbr_C"/>
    <property type="match status" value="1"/>
</dbReference>
<protein>
    <recommendedName>
        <fullName evidence="3">Flagellar hook protein FlgE</fullName>
    </recommendedName>
</protein>